<protein>
    <submittedName>
        <fullName evidence="1">Uncharacterized protein</fullName>
    </submittedName>
</protein>
<dbReference type="RefSeq" id="WP_128147679.1">
    <property type="nucleotide sequence ID" value="NZ_SAVB01000004.1"/>
</dbReference>
<gene>
    <name evidence="1" type="ORF">EOW65_03835</name>
</gene>
<evidence type="ECO:0000313" key="1">
    <source>
        <dbReference type="EMBL" id="RWR51307.1"/>
    </source>
</evidence>
<reference evidence="1 2" key="1">
    <citation type="submission" date="2019-01" db="EMBL/GenBank/DDBJ databases">
        <title>Sinorhodobacter populi sp. nov. isolated from the symptomatic bark tissue of Populus euramericana canker.</title>
        <authorList>
            <person name="Xu G."/>
        </authorList>
    </citation>
    <scope>NUCLEOTIDE SEQUENCE [LARGE SCALE GENOMIC DNA]</scope>
    <source>
        <strain evidence="1 2">CCTCC AB2012026</strain>
    </source>
</reference>
<name>A0A443LQA2_9RHOB</name>
<proteinExistence type="predicted"/>
<accession>A0A443LQA2</accession>
<organism evidence="1 2">
    <name type="scientific">Paenirhodobacter ferrireducens</name>
    <dbReference type="NCBI Taxonomy" id="1215032"/>
    <lineage>
        <taxon>Bacteria</taxon>
        <taxon>Pseudomonadati</taxon>
        <taxon>Pseudomonadota</taxon>
        <taxon>Alphaproteobacteria</taxon>
        <taxon>Rhodobacterales</taxon>
        <taxon>Rhodobacter group</taxon>
        <taxon>Paenirhodobacter</taxon>
    </lineage>
</organism>
<keyword evidence="2" id="KW-1185">Reference proteome</keyword>
<dbReference type="OrthoDB" id="9255690at2"/>
<dbReference type="AlphaFoldDB" id="A0A443LQA2"/>
<comment type="caution">
    <text evidence="1">The sequence shown here is derived from an EMBL/GenBank/DDBJ whole genome shotgun (WGS) entry which is preliminary data.</text>
</comment>
<dbReference type="Proteomes" id="UP000286594">
    <property type="component" value="Unassembled WGS sequence"/>
</dbReference>
<dbReference type="EMBL" id="SAVB01000004">
    <property type="protein sequence ID" value="RWR51307.1"/>
    <property type="molecule type" value="Genomic_DNA"/>
</dbReference>
<sequence length="271" mass="31018">MKLQSCQNCWFNGLQYGSIGLPVGYCTRHRKVLNRSDETTCGLHIRKDLGLARAQQVLMRHKEYYEADKIVRIESKAVVESDFSSSDKDVKILCRDQVGDAAVEYGLLGSKIESLAQLNRISSARSDIAFSSLGRAYVRNCVRNGGRWTSGIHMYWWTKKRLENVPSVEVGDLRYSGSLQLSRQTDLAIWSVMMLQLSFIEDIVQYADEQKDEIGQVKDITNQAALAVPIFNIRKLSNWIKNELFPALEARLDYKRYSEISRDLHKDVDDK</sequence>
<evidence type="ECO:0000313" key="2">
    <source>
        <dbReference type="Proteomes" id="UP000286594"/>
    </source>
</evidence>